<evidence type="ECO:0000256" key="2">
    <source>
        <dbReference type="ARBA" id="ARBA00022490"/>
    </source>
</evidence>
<dbReference type="InterPro" id="IPR012094">
    <property type="entry name" value="tRNA_Ile_lys_synt"/>
</dbReference>
<evidence type="ECO:0000256" key="7">
    <source>
        <dbReference type="ARBA" id="ARBA00048539"/>
    </source>
</evidence>
<keyword evidence="2 8" id="KW-0963">Cytoplasm</keyword>
<evidence type="ECO:0000256" key="4">
    <source>
        <dbReference type="ARBA" id="ARBA00022694"/>
    </source>
</evidence>
<dbReference type="CDD" id="cd01992">
    <property type="entry name" value="TilS_N"/>
    <property type="match status" value="1"/>
</dbReference>
<dbReference type="Gene3D" id="1.20.59.20">
    <property type="match status" value="1"/>
</dbReference>
<dbReference type="GO" id="GO:0032267">
    <property type="term" value="F:tRNA(Ile)-lysidine synthase activity"/>
    <property type="evidence" value="ECO:0007669"/>
    <property type="project" value="UniProtKB-EC"/>
</dbReference>
<comment type="domain">
    <text evidence="8">The N-terminal region contains the highly conserved SGGXDS motif, predicted to be a P-loop motif involved in ATP binding.</text>
</comment>
<accession>A0A1H9SN75</accession>
<dbReference type="Proteomes" id="UP000182471">
    <property type="component" value="Unassembled WGS sequence"/>
</dbReference>
<protein>
    <recommendedName>
        <fullName evidence="8">tRNA(Ile)-lysidine synthase</fullName>
        <ecNumber evidence="8">6.3.4.19</ecNumber>
    </recommendedName>
    <alternativeName>
        <fullName evidence="8">tRNA(Ile)-2-lysyl-cytidine synthase</fullName>
    </alternativeName>
    <alternativeName>
        <fullName evidence="8">tRNA(Ile)-lysidine synthetase</fullName>
    </alternativeName>
</protein>
<dbReference type="GO" id="GO:0005737">
    <property type="term" value="C:cytoplasm"/>
    <property type="evidence" value="ECO:0007669"/>
    <property type="project" value="UniProtKB-SubCell"/>
</dbReference>
<dbReference type="InterPro" id="IPR011063">
    <property type="entry name" value="TilS/TtcA_N"/>
</dbReference>
<dbReference type="RefSeq" id="WP_027430023.1">
    <property type="nucleotide sequence ID" value="NZ_FOGW01000012.1"/>
</dbReference>
<keyword evidence="4 8" id="KW-0819">tRNA processing</keyword>
<keyword evidence="3 8" id="KW-0436">Ligase</keyword>
<dbReference type="GO" id="GO:0005524">
    <property type="term" value="F:ATP binding"/>
    <property type="evidence" value="ECO:0007669"/>
    <property type="project" value="UniProtKB-UniRule"/>
</dbReference>
<comment type="subcellular location">
    <subcellularLocation>
        <location evidence="1 8">Cytoplasm</location>
    </subcellularLocation>
</comment>
<dbReference type="EC" id="6.3.4.19" evidence="8"/>
<dbReference type="InterPro" id="IPR012795">
    <property type="entry name" value="tRNA_Ile_lys_synt_N"/>
</dbReference>
<keyword evidence="5 8" id="KW-0547">Nucleotide-binding</keyword>
<keyword evidence="9" id="KW-1133">Transmembrane helix</keyword>
<dbReference type="NCBIfam" id="TIGR02433">
    <property type="entry name" value="lysidine_TilS_C"/>
    <property type="match status" value="1"/>
</dbReference>
<evidence type="ECO:0000256" key="8">
    <source>
        <dbReference type="HAMAP-Rule" id="MF_01161"/>
    </source>
</evidence>
<reference evidence="12" key="1">
    <citation type="submission" date="2016-10" db="EMBL/GenBank/DDBJ databases">
        <authorList>
            <person name="Varghese N."/>
            <person name="Submissions S."/>
        </authorList>
    </citation>
    <scope>NUCLEOTIDE SEQUENCE [LARGE SCALE GENOMIC DNA]</scope>
    <source>
        <strain evidence="12">S1b</strain>
    </source>
</reference>
<gene>
    <name evidence="8" type="primary">tilS</name>
    <name evidence="11" type="ORF">SAMN02910429_01294</name>
</gene>
<dbReference type="PANTHER" id="PTHR43033:SF1">
    <property type="entry name" value="TRNA(ILE)-LYSIDINE SYNTHASE-RELATED"/>
    <property type="match status" value="1"/>
</dbReference>
<name>A0A1H9SN75_9FIRM</name>
<feature type="transmembrane region" description="Helical" evidence="9">
    <location>
        <begin position="21"/>
        <end position="38"/>
    </location>
</feature>
<evidence type="ECO:0000313" key="12">
    <source>
        <dbReference type="Proteomes" id="UP000182471"/>
    </source>
</evidence>
<dbReference type="InterPro" id="IPR014729">
    <property type="entry name" value="Rossmann-like_a/b/a_fold"/>
</dbReference>
<keyword evidence="9" id="KW-0812">Transmembrane</keyword>
<dbReference type="SUPFAM" id="SSF52402">
    <property type="entry name" value="Adenine nucleotide alpha hydrolases-like"/>
    <property type="match status" value="1"/>
</dbReference>
<dbReference type="NCBIfam" id="TIGR02432">
    <property type="entry name" value="lysidine_TilS_N"/>
    <property type="match status" value="1"/>
</dbReference>
<keyword evidence="9" id="KW-0472">Membrane</keyword>
<dbReference type="PANTHER" id="PTHR43033">
    <property type="entry name" value="TRNA(ILE)-LYSIDINE SYNTHASE-RELATED"/>
    <property type="match status" value="1"/>
</dbReference>
<dbReference type="AlphaFoldDB" id="A0A1H9SN75"/>
<evidence type="ECO:0000259" key="10">
    <source>
        <dbReference type="SMART" id="SM00977"/>
    </source>
</evidence>
<evidence type="ECO:0000256" key="1">
    <source>
        <dbReference type="ARBA" id="ARBA00004496"/>
    </source>
</evidence>
<feature type="binding site" evidence="8">
    <location>
        <begin position="26"/>
        <end position="31"/>
    </location>
    <ligand>
        <name>ATP</name>
        <dbReference type="ChEBI" id="CHEBI:30616"/>
    </ligand>
</feature>
<comment type="similarity">
    <text evidence="8">Belongs to the tRNA(Ile)-lysidine synthase family.</text>
</comment>
<organism evidence="11 12">
    <name type="scientific">Lachnobacterium bovis</name>
    <dbReference type="NCBI Taxonomy" id="140626"/>
    <lineage>
        <taxon>Bacteria</taxon>
        <taxon>Bacillati</taxon>
        <taxon>Bacillota</taxon>
        <taxon>Clostridia</taxon>
        <taxon>Lachnospirales</taxon>
        <taxon>Lachnospiraceae</taxon>
        <taxon>Lachnobacterium</taxon>
    </lineage>
</organism>
<keyword evidence="12" id="KW-1185">Reference proteome</keyword>
<feature type="domain" description="Lysidine-tRNA(Ile) synthetase C-terminal" evidence="10">
    <location>
        <begin position="430"/>
        <end position="502"/>
    </location>
</feature>
<evidence type="ECO:0000256" key="9">
    <source>
        <dbReference type="SAM" id="Phobius"/>
    </source>
</evidence>
<dbReference type="SUPFAM" id="SSF56037">
    <property type="entry name" value="PheT/TilS domain"/>
    <property type="match status" value="1"/>
</dbReference>
<proteinExistence type="inferred from homology"/>
<sequence>MINKIKDFIIKNKLIQKNDRVIAAVSGGADSVALLLTLRELKEVFRFSLEVVHVEHGIRGEQSLADAKFVENLCENLEVPCHVFRVDVINYAKSHGLGEEEAARILRYEQFHKVAKAASKEHDSLHDNSKEKSPTIKIAIAHHLEDNAETILFQLARGTGIDGVCGIEPIRNIGDKIYYIRPLLNVSRGEIEDFLQKNDQDFCIDCTNSDIQYDRNRIRKNILPQLNQINSQAVLHINETANKLREIRNYFRNEVDKYYKEIVSVNQLNQGIEVYNIEINKLSKCDIAIAKEVIRNVIISCAKKKKDITNKHVLAVYDLINKQSGRKILLPYNLQAMRNYDTIQVFLKNDVKEISENVDYKSIRKYVNVESDFLKKLEELEDGEELIISMNDGTKSHFKLRLIHTSVNSSDLNKKKYTKYLDYDKIKKGFQIRNRQSGDFFVSDSDGHHKKLKSYFIDEKVLASERDHIPLLTQDSEIIWIVGMRIGYSYRISDKTESIIEIQYNGGK</sequence>
<dbReference type="EMBL" id="FOGW01000012">
    <property type="protein sequence ID" value="SER86480.1"/>
    <property type="molecule type" value="Genomic_DNA"/>
</dbReference>
<evidence type="ECO:0000313" key="11">
    <source>
        <dbReference type="EMBL" id="SER86480.1"/>
    </source>
</evidence>
<dbReference type="Pfam" id="PF01171">
    <property type="entry name" value="ATP_bind_3"/>
    <property type="match status" value="1"/>
</dbReference>
<dbReference type="Pfam" id="PF11734">
    <property type="entry name" value="TilS_C"/>
    <property type="match status" value="1"/>
</dbReference>
<dbReference type="OrthoDB" id="9807403at2"/>
<comment type="function">
    <text evidence="8">Ligates lysine onto the cytidine present at position 34 of the AUA codon-specific tRNA(Ile) that contains the anticodon CAU, in an ATP-dependent manner. Cytidine is converted to lysidine, thus changing the amino acid specificity of the tRNA from methionine to isoleucine.</text>
</comment>
<evidence type="ECO:0000256" key="5">
    <source>
        <dbReference type="ARBA" id="ARBA00022741"/>
    </source>
</evidence>
<dbReference type="SUPFAM" id="SSF82829">
    <property type="entry name" value="MesJ substrate recognition domain-like"/>
    <property type="match status" value="1"/>
</dbReference>
<dbReference type="GO" id="GO:0006400">
    <property type="term" value="P:tRNA modification"/>
    <property type="evidence" value="ECO:0007669"/>
    <property type="project" value="UniProtKB-UniRule"/>
</dbReference>
<comment type="catalytic activity">
    <reaction evidence="7 8">
        <text>cytidine(34) in tRNA(Ile2) + L-lysine + ATP = lysidine(34) in tRNA(Ile2) + AMP + diphosphate + H(+)</text>
        <dbReference type="Rhea" id="RHEA:43744"/>
        <dbReference type="Rhea" id="RHEA-COMP:10625"/>
        <dbReference type="Rhea" id="RHEA-COMP:10670"/>
        <dbReference type="ChEBI" id="CHEBI:15378"/>
        <dbReference type="ChEBI" id="CHEBI:30616"/>
        <dbReference type="ChEBI" id="CHEBI:32551"/>
        <dbReference type="ChEBI" id="CHEBI:33019"/>
        <dbReference type="ChEBI" id="CHEBI:82748"/>
        <dbReference type="ChEBI" id="CHEBI:83665"/>
        <dbReference type="ChEBI" id="CHEBI:456215"/>
        <dbReference type="EC" id="6.3.4.19"/>
    </reaction>
</comment>
<dbReference type="SMART" id="SM00977">
    <property type="entry name" value="TilS_C"/>
    <property type="match status" value="1"/>
</dbReference>
<evidence type="ECO:0000256" key="6">
    <source>
        <dbReference type="ARBA" id="ARBA00022840"/>
    </source>
</evidence>
<dbReference type="HAMAP" id="MF_01161">
    <property type="entry name" value="tRNA_Ile_lys_synt"/>
    <property type="match status" value="1"/>
</dbReference>
<evidence type="ECO:0000256" key="3">
    <source>
        <dbReference type="ARBA" id="ARBA00022598"/>
    </source>
</evidence>
<dbReference type="Gene3D" id="3.40.50.620">
    <property type="entry name" value="HUPs"/>
    <property type="match status" value="1"/>
</dbReference>
<keyword evidence="6 8" id="KW-0067">ATP-binding</keyword>
<dbReference type="InterPro" id="IPR012796">
    <property type="entry name" value="Lysidine-tRNA-synth_C"/>
</dbReference>